<evidence type="ECO:0000313" key="2">
    <source>
        <dbReference type="EMBL" id="DBA03083.1"/>
    </source>
</evidence>
<keyword evidence="1" id="KW-1133">Transmembrane helix</keyword>
<comment type="caution">
    <text evidence="2">The sequence shown here is derived from an EMBL/GenBank/DDBJ whole genome shotgun (WGS) entry which is preliminary data.</text>
</comment>
<keyword evidence="1" id="KW-0472">Membrane</keyword>
<evidence type="ECO:0000313" key="3">
    <source>
        <dbReference type="Proteomes" id="UP001146120"/>
    </source>
</evidence>
<proteinExistence type="predicted"/>
<evidence type="ECO:0000256" key="1">
    <source>
        <dbReference type="SAM" id="Phobius"/>
    </source>
</evidence>
<dbReference type="EMBL" id="DAKRPA010000023">
    <property type="protein sequence ID" value="DBA03083.1"/>
    <property type="molecule type" value="Genomic_DNA"/>
</dbReference>
<feature type="transmembrane region" description="Helical" evidence="1">
    <location>
        <begin position="541"/>
        <end position="563"/>
    </location>
</feature>
<feature type="transmembrane region" description="Helical" evidence="1">
    <location>
        <begin position="345"/>
        <end position="373"/>
    </location>
</feature>
<name>A0AAV2Z7X2_9STRA</name>
<organism evidence="2 3">
    <name type="scientific">Lagenidium giganteum</name>
    <dbReference type="NCBI Taxonomy" id="4803"/>
    <lineage>
        <taxon>Eukaryota</taxon>
        <taxon>Sar</taxon>
        <taxon>Stramenopiles</taxon>
        <taxon>Oomycota</taxon>
        <taxon>Peronosporomycetes</taxon>
        <taxon>Pythiales</taxon>
        <taxon>Pythiaceae</taxon>
    </lineage>
</organism>
<keyword evidence="1" id="KW-0812">Transmembrane</keyword>
<feature type="transmembrane region" description="Helical" evidence="1">
    <location>
        <begin position="307"/>
        <end position="325"/>
    </location>
</feature>
<accession>A0AAV2Z7X2</accession>
<sequence>MTYALNASDVVRSGLAVDNLSTLYRPLEGSTFVYFGPFASQAAQIAWNQTTGRIDGAQGIWGYKFDTTSIALRAFAQYLVADQWPACVFYEPEDACPYTSTLPKATVFAMLDALAGAVANRTVAQRGIGIQLATKHRWRDRLHHTMLTSVFFNDRKRTNFATYFPSDEATSKRLCLLPKHQRPQFCRDYWLNHKRSCKTTNPACLARGMLDLHIRSRVQTFQKLHPNTTVDLTIIEGSERLGYGGISFEGRRAFDVATIMRARRCSDNVCQTLAIDDFRYEGTIGTSAVGDYRLIITILRGFGQGYAWVRLALVIVGCVVGASSVKRNEEEAGRPDGEGVLSRSWRWFLSIPTSVVCFGSILPMLAYTLAFLLDSNINNEMIAQKFATPMSQVLQTTPIEFCRIASRQMRNLWPLIMGVHLLSFLKMNRATWSPVVDGIAGIAGILPYTLSCLTVFAHYRSYSYRDTRVLAIRELVPSERISLVQRFQYDNARSWWMRLLLGGDMIDHKCLLCLVTLSVSALVLLRVVMHVLRLPMVVAGWHYSPAPVAAGALWPVSILSVSWEESFFMQRNSSRALQKLSRGWSRANSIRVQPDTRDIKRLNHERCVLVNIVAMTEPLILMQMRTSGNAIPMVFIRHRVTRAVTLVPQEVFASQGTTIGGDSDSYEVLKVTQASELAWTDLMQCA</sequence>
<dbReference type="Proteomes" id="UP001146120">
    <property type="component" value="Unassembled WGS sequence"/>
</dbReference>
<dbReference type="AlphaFoldDB" id="A0AAV2Z7X2"/>
<reference evidence="2" key="2">
    <citation type="journal article" date="2023" name="Microbiol Resour">
        <title>Decontamination and Annotation of the Draft Genome Sequence of the Oomycete Lagenidium giganteum ARSEF 373.</title>
        <authorList>
            <person name="Morgan W.R."/>
            <person name="Tartar A."/>
        </authorList>
    </citation>
    <scope>NUCLEOTIDE SEQUENCE</scope>
    <source>
        <strain evidence="2">ARSEF 373</strain>
    </source>
</reference>
<feature type="transmembrane region" description="Helical" evidence="1">
    <location>
        <begin position="439"/>
        <end position="459"/>
    </location>
</feature>
<feature type="transmembrane region" description="Helical" evidence="1">
    <location>
        <begin position="510"/>
        <end position="529"/>
    </location>
</feature>
<keyword evidence="3" id="KW-1185">Reference proteome</keyword>
<protein>
    <submittedName>
        <fullName evidence="2">Uncharacterized protein</fullName>
    </submittedName>
</protein>
<reference evidence="2" key="1">
    <citation type="submission" date="2022-11" db="EMBL/GenBank/DDBJ databases">
        <authorList>
            <person name="Morgan W.R."/>
            <person name="Tartar A."/>
        </authorList>
    </citation>
    <scope>NUCLEOTIDE SEQUENCE</scope>
    <source>
        <strain evidence="2">ARSEF 373</strain>
    </source>
</reference>
<gene>
    <name evidence="2" type="ORF">N0F65_003330</name>
</gene>